<dbReference type="SUPFAM" id="SSF53098">
    <property type="entry name" value="Ribonuclease H-like"/>
    <property type="match status" value="1"/>
</dbReference>
<keyword evidence="3" id="KW-0269">Exonuclease</keyword>
<dbReference type="AlphaFoldDB" id="A0A7N5P1C6"/>
<keyword evidence="7" id="KW-1185">Reference proteome</keyword>
<keyword evidence="2" id="KW-0378">Hydrolase</keyword>
<evidence type="ECO:0000256" key="3">
    <source>
        <dbReference type="ARBA" id="ARBA00022839"/>
    </source>
</evidence>
<dbReference type="Ensembl" id="ENSAMET00000039305.1">
    <property type="protein sequence ID" value="ENSAMEP00000022940.1"/>
    <property type="gene ID" value="ENSAMEG00000016337.2"/>
</dbReference>
<feature type="domain" description="3'-5' exonuclease" evidence="5">
    <location>
        <begin position="382"/>
        <end position="580"/>
    </location>
</feature>
<feature type="compositionally biased region" description="Basic residues" evidence="4">
    <location>
        <begin position="946"/>
        <end position="955"/>
    </location>
</feature>
<feature type="compositionally biased region" description="Low complexity" evidence="4">
    <location>
        <begin position="1"/>
        <end position="21"/>
    </location>
</feature>
<proteinExistence type="predicted"/>
<name>A0A7N5P1C6_AILME</name>
<feature type="region of interest" description="Disordered" evidence="4">
    <location>
        <begin position="945"/>
        <end position="964"/>
    </location>
</feature>
<dbReference type="Gene3D" id="3.30.420.10">
    <property type="entry name" value="Ribonuclease H-like superfamily/Ribonuclease H"/>
    <property type="match status" value="1"/>
</dbReference>
<reference evidence="6" key="2">
    <citation type="submission" date="2025-08" db="UniProtKB">
        <authorList>
            <consortium name="Ensembl"/>
        </authorList>
    </citation>
    <scope>IDENTIFICATION</scope>
</reference>
<evidence type="ECO:0000256" key="2">
    <source>
        <dbReference type="ARBA" id="ARBA00022801"/>
    </source>
</evidence>
<accession>A0A7N5P1C6</accession>
<dbReference type="FunFam" id="3.30.420.10:FF:000074">
    <property type="entry name" value="exonuclease mut-7 homolog isoform X2"/>
    <property type="match status" value="1"/>
</dbReference>
<dbReference type="GO" id="GO:0006139">
    <property type="term" value="P:nucleobase-containing compound metabolic process"/>
    <property type="evidence" value="ECO:0007669"/>
    <property type="project" value="InterPro"/>
</dbReference>
<dbReference type="GeneTree" id="ENSGT00390000006843"/>
<dbReference type="Pfam" id="PF01612">
    <property type="entry name" value="DNA_pol_A_exo1"/>
    <property type="match status" value="1"/>
</dbReference>
<dbReference type="SMART" id="SM00474">
    <property type="entry name" value="35EXOc"/>
    <property type="match status" value="1"/>
</dbReference>
<dbReference type="InterPro" id="IPR002562">
    <property type="entry name" value="3'-5'_exonuclease_dom"/>
</dbReference>
<dbReference type="InterPro" id="IPR052408">
    <property type="entry name" value="Exonuclease_MUT-7-like"/>
</dbReference>
<dbReference type="InParanoid" id="A0A7N5P1C6"/>
<keyword evidence="1" id="KW-0540">Nuclease</keyword>
<gene>
    <name evidence="6" type="primary">EXD3</name>
</gene>
<sequence length="1003" mass="110869">MDPADATGDPAAGDTAGDPTGSPAGREGRSAGQDPLLFLQALQTLWSTREPRQLREEAWRGFAALDDPLTALLDMLESSRGWRRKGPSLEAWVTCELQRWLQARPLPGPAQCSSRLKQLQARAVRVLAESPPSLVEPLVSIFQLQDADRSPLLTHIHRLHQEGKFKEAVMLGLELKLQPELDVEKMSTPLLLQDKVTLVERYVAGFPDLQRRLLALLDSWCRPGFDIRAVARQHPQVTCLRLERLSPRVLSRQALSLLERQGLDPALCPNAVTQQRLAALHYLCYKRFVERSVSQENWTDHVQGLVGEDEWLREELLRLLASSDNEAMAARCALDLSLPEERLPAAVAAELRQLKLQERTPEMPFEDRRVDYYQLPIAREDIHFLASWEDLARHEDELLQPGQVVGVDLEWRPSFGTGGRPQASIMQVAVEGRVFLLDVRVLSRPAGGQVSQAFSRLVSQLLSDPSITKLGYGMAGDLRSLGASCPALAHVEKQLRGSLDLLQVHRQMRAVDKPALGRGEARGLRGLSLLVQQVLGKPLDKSQQLSNWDRRPLSEGQLVYAAADAYCLLGVYQALCREPASFSLPEDLARSLRPECSERSGGQELPSLQEASALAWQVPVAENEDAAPEVPARAFRVVCDNMLQGLARSLRCLGADVLVLGAGEDHRRAAEVARQEGRIILTSGLPYHKLRAQVGAGRCLSVDCSLKAQQQAKAVLKHFNVHVTRADIFSRCQACNCDQYLKVSKDMMKQLVWLNSHQEGPSSTGVCAPRGWPRALWGLWTVAQRLGTPRMKVHARPGAGRKSVQRAKVAGPGDRASLTLLAPLGWHPPPSVQEALRRESTCMPCPLPCLTGQHTCSLAHTCAHMGICLHISAPLALAEPSEEMSAEPRRKVSRTREDTSPTCWQVLLSRHRLSPALAPRQPAAWPSPWRLLALLAGVMRPPQARTYRRQARPQRRPLGATPMTCPAAGWRRPTCRPARPPPWATAPGCSWQGSQRACCGGRA</sequence>
<dbReference type="Proteomes" id="UP000008912">
    <property type="component" value="Unassembled WGS sequence"/>
</dbReference>
<protein>
    <submittedName>
        <fullName evidence="6">Exonuclease 3'-5' domain containing 3</fullName>
    </submittedName>
</protein>
<dbReference type="GO" id="GO:0003676">
    <property type="term" value="F:nucleic acid binding"/>
    <property type="evidence" value="ECO:0007669"/>
    <property type="project" value="InterPro"/>
</dbReference>
<dbReference type="CDD" id="cd06146">
    <property type="entry name" value="mut-7_like_exo"/>
    <property type="match status" value="1"/>
</dbReference>
<evidence type="ECO:0000256" key="4">
    <source>
        <dbReference type="SAM" id="MobiDB-lite"/>
    </source>
</evidence>
<feature type="region of interest" description="Disordered" evidence="4">
    <location>
        <begin position="1"/>
        <end position="31"/>
    </location>
</feature>
<evidence type="ECO:0000313" key="6">
    <source>
        <dbReference type="Ensembl" id="ENSAMEP00000022940.1"/>
    </source>
</evidence>
<reference evidence="6 7" key="1">
    <citation type="journal article" date="2010" name="Nature">
        <title>The sequence and de novo assembly of the giant panda genome.</title>
        <authorList>
            <person name="Li R."/>
            <person name="Fan W."/>
            <person name="Tian G."/>
            <person name="Zhu H."/>
            <person name="He L."/>
            <person name="Cai J."/>
            <person name="Huang Q."/>
            <person name="Cai Q."/>
            <person name="Li B."/>
            <person name="Bai Y."/>
            <person name="Zhang Z."/>
            <person name="Zhang Y."/>
            <person name="Wang W."/>
            <person name="Li J."/>
            <person name="Wei F."/>
            <person name="Li H."/>
            <person name="Jian M."/>
            <person name="Li J."/>
            <person name="Zhang Z."/>
            <person name="Nielsen R."/>
            <person name="Li D."/>
            <person name="Gu W."/>
            <person name="Yang Z."/>
            <person name="Xuan Z."/>
            <person name="Ryder O.A."/>
            <person name="Leung F.C."/>
            <person name="Zhou Y."/>
            <person name="Cao J."/>
            <person name="Sun X."/>
            <person name="Fu Y."/>
            <person name="Fang X."/>
            <person name="Guo X."/>
            <person name="Wang B."/>
            <person name="Hou R."/>
            <person name="Shen F."/>
            <person name="Mu B."/>
            <person name="Ni P."/>
            <person name="Lin R."/>
            <person name="Qian W."/>
            <person name="Wang G."/>
            <person name="Yu C."/>
            <person name="Nie W."/>
            <person name="Wang J."/>
            <person name="Wu Z."/>
            <person name="Liang H."/>
            <person name="Min J."/>
            <person name="Wu Q."/>
            <person name="Cheng S."/>
            <person name="Ruan J."/>
            <person name="Wang M."/>
            <person name="Shi Z."/>
            <person name="Wen M."/>
            <person name="Liu B."/>
            <person name="Ren X."/>
            <person name="Zheng H."/>
            <person name="Dong D."/>
            <person name="Cook K."/>
            <person name="Shan G."/>
            <person name="Zhang H."/>
            <person name="Kosiol C."/>
            <person name="Xie X."/>
            <person name="Lu Z."/>
            <person name="Zheng H."/>
            <person name="Li Y."/>
            <person name="Steiner C.C."/>
            <person name="Lam T.T."/>
            <person name="Lin S."/>
            <person name="Zhang Q."/>
            <person name="Li G."/>
            <person name="Tian J."/>
            <person name="Gong T."/>
            <person name="Liu H."/>
            <person name="Zhang D."/>
            <person name="Fang L."/>
            <person name="Ye C."/>
            <person name="Zhang J."/>
            <person name="Hu W."/>
            <person name="Xu A."/>
            <person name="Ren Y."/>
            <person name="Zhang G."/>
            <person name="Bruford M.W."/>
            <person name="Li Q."/>
            <person name="Ma L."/>
            <person name="Guo Y."/>
            <person name="An N."/>
            <person name="Hu Y."/>
            <person name="Zheng Y."/>
            <person name="Shi Y."/>
            <person name="Li Z."/>
            <person name="Liu Q."/>
            <person name="Chen Y."/>
            <person name="Zhao J."/>
            <person name="Qu N."/>
            <person name="Zhao S."/>
            <person name="Tian F."/>
            <person name="Wang X."/>
            <person name="Wang H."/>
            <person name="Xu L."/>
            <person name="Liu X."/>
            <person name="Vinar T."/>
            <person name="Wang Y."/>
            <person name="Lam T.W."/>
            <person name="Yiu S.M."/>
            <person name="Liu S."/>
            <person name="Zhang H."/>
            <person name="Li D."/>
            <person name="Huang Y."/>
            <person name="Wang X."/>
            <person name="Yang G."/>
            <person name="Jiang Z."/>
            <person name="Wang J."/>
            <person name="Qin N."/>
            <person name="Li L."/>
            <person name="Li J."/>
            <person name="Bolund L."/>
            <person name="Kristiansen K."/>
            <person name="Wong G.K."/>
            <person name="Olson M."/>
            <person name="Zhang X."/>
            <person name="Li S."/>
            <person name="Yang H."/>
            <person name="Wang J."/>
            <person name="Wang J."/>
        </authorList>
    </citation>
    <scope>NUCLEOTIDE SEQUENCE [LARGE SCALE GENOMIC DNA]</scope>
</reference>
<dbReference type="InterPro" id="IPR002782">
    <property type="entry name" value="Mut7-C_RNAse_dom"/>
</dbReference>
<dbReference type="InterPro" id="IPR037432">
    <property type="entry name" value="Mut-7_DEDDy_dom"/>
</dbReference>
<dbReference type="InterPro" id="IPR012337">
    <property type="entry name" value="RNaseH-like_sf"/>
</dbReference>
<dbReference type="Pfam" id="PF01927">
    <property type="entry name" value="Mut7-C"/>
    <property type="match status" value="1"/>
</dbReference>
<dbReference type="InterPro" id="IPR036397">
    <property type="entry name" value="RNaseH_sf"/>
</dbReference>
<evidence type="ECO:0000259" key="5">
    <source>
        <dbReference type="SMART" id="SM00474"/>
    </source>
</evidence>
<dbReference type="GO" id="GO:0008408">
    <property type="term" value="F:3'-5' exonuclease activity"/>
    <property type="evidence" value="ECO:0007669"/>
    <property type="project" value="InterPro"/>
</dbReference>
<dbReference type="PANTHER" id="PTHR47765">
    <property type="entry name" value="3'-5' EXONUCLEASE DOMAIN-CONTAINING PROTEIN"/>
    <property type="match status" value="1"/>
</dbReference>
<dbReference type="PANTHER" id="PTHR47765:SF2">
    <property type="entry name" value="EXONUCLEASE MUT-7 HOMOLOG"/>
    <property type="match status" value="1"/>
</dbReference>
<organism evidence="6 7">
    <name type="scientific">Ailuropoda melanoleuca</name>
    <name type="common">Giant panda</name>
    <dbReference type="NCBI Taxonomy" id="9646"/>
    <lineage>
        <taxon>Eukaryota</taxon>
        <taxon>Metazoa</taxon>
        <taxon>Chordata</taxon>
        <taxon>Craniata</taxon>
        <taxon>Vertebrata</taxon>
        <taxon>Euteleostomi</taxon>
        <taxon>Mammalia</taxon>
        <taxon>Eutheria</taxon>
        <taxon>Laurasiatheria</taxon>
        <taxon>Carnivora</taxon>
        <taxon>Caniformia</taxon>
        <taxon>Ursidae</taxon>
        <taxon>Ailuropoda</taxon>
    </lineage>
</organism>
<evidence type="ECO:0000256" key="1">
    <source>
        <dbReference type="ARBA" id="ARBA00022722"/>
    </source>
</evidence>
<reference evidence="6" key="3">
    <citation type="submission" date="2025-09" db="UniProtKB">
        <authorList>
            <consortium name="Ensembl"/>
        </authorList>
    </citation>
    <scope>IDENTIFICATION</scope>
</reference>
<evidence type="ECO:0000313" key="7">
    <source>
        <dbReference type="Proteomes" id="UP000008912"/>
    </source>
</evidence>